<evidence type="ECO:0000313" key="1">
    <source>
        <dbReference type="EMBL" id="PCH60098.1"/>
    </source>
</evidence>
<evidence type="ECO:0000313" key="2">
    <source>
        <dbReference type="Proteomes" id="UP000218172"/>
    </source>
</evidence>
<dbReference type="Proteomes" id="UP000218172">
    <property type="component" value="Unassembled WGS sequence"/>
</dbReference>
<comment type="caution">
    <text evidence="1">The sequence shown here is derived from an EMBL/GenBank/DDBJ whole genome shotgun (WGS) entry which is preliminary data.</text>
</comment>
<sequence>MKQLYKTTVSLVLGILAMIAIPVQAQDLPLRLTLPQGLPIIPIMEGWFANDDGSYTISFGFLNRNAEAVEVPVGANNFIEPAQLSGPQAAYFAPGRSYGAFAITIPANIADQDIWWHLKTGTEATLKVPGRSTSGAYELDRKARPQGSVQPQGWFTAGGAIGTGPEGIIEDLGQSVKVGSEVTLTIHTKDPSMRDASDSRFKEAMPSRLVWVKHQGPGDVEFTRHESTVVVEQEEQRGRRSYFTDKPEVVIIQGGEGIAKVNATFSEPGEYVVKTLIDNWRAPDSSGGDQCCWTNLYQRITVTP</sequence>
<organism evidence="1 2">
    <name type="scientific">SAR86 cluster bacterium</name>
    <dbReference type="NCBI Taxonomy" id="2030880"/>
    <lineage>
        <taxon>Bacteria</taxon>
        <taxon>Pseudomonadati</taxon>
        <taxon>Pseudomonadota</taxon>
        <taxon>Gammaproteobacteria</taxon>
        <taxon>SAR86 cluster</taxon>
    </lineage>
</organism>
<gene>
    <name evidence="1" type="ORF">COC19_06315</name>
</gene>
<protein>
    <submittedName>
        <fullName evidence="1">Uncharacterized protein</fullName>
    </submittedName>
</protein>
<reference evidence="2" key="1">
    <citation type="submission" date="2017-08" db="EMBL/GenBank/DDBJ databases">
        <title>A dynamic microbial community with high functional redundancy inhabits the cold, oxic subseafloor aquifer.</title>
        <authorList>
            <person name="Tully B.J."/>
            <person name="Wheat C.G."/>
            <person name="Glazer B.T."/>
            <person name="Huber J.A."/>
        </authorList>
    </citation>
    <scope>NUCLEOTIDE SEQUENCE [LARGE SCALE GENOMIC DNA]</scope>
</reference>
<accession>A0A2A4MJS8</accession>
<proteinExistence type="predicted"/>
<dbReference type="EMBL" id="NVQR01000099">
    <property type="protein sequence ID" value="PCH60098.1"/>
    <property type="molecule type" value="Genomic_DNA"/>
</dbReference>
<name>A0A2A4MJS8_9GAMM</name>
<dbReference type="AlphaFoldDB" id="A0A2A4MJS8"/>